<protein>
    <submittedName>
        <fullName evidence="1">Uncharacterized protein</fullName>
    </submittedName>
</protein>
<evidence type="ECO:0000313" key="1">
    <source>
        <dbReference type="EMBL" id="EYC36389.1"/>
    </source>
</evidence>
<sequence>MWVLSRLFLNLNRLSSPQPVVTMSCCALIEESRFLSKKQFLAPSNITPHERRSARTQSTVLHCSLENNLERKLLEAPAIRRIMPEINNKDELMDTLRLVT</sequence>
<evidence type="ECO:0000313" key="2">
    <source>
        <dbReference type="Proteomes" id="UP000024635"/>
    </source>
</evidence>
<dbReference type="AlphaFoldDB" id="A0A016W961"/>
<proteinExistence type="predicted"/>
<dbReference type="EMBL" id="JARK01000501">
    <property type="protein sequence ID" value="EYC36389.1"/>
    <property type="molecule type" value="Genomic_DNA"/>
</dbReference>
<comment type="caution">
    <text evidence="1">The sequence shown here is derived from an EMBL/GenBank/DDBJ whole genome shotgun (WGS) entry which is preliminary data.</text>
</comment>
<keyword evidence="2" id="KW-1185">Reference proteome</keyword>
<dbReference type="PROSITE" id="PS51257">
    <property type="entry name" value="PROKAR_LIPOPROTEIN"/>
    <property type="match status" value="1"/>
</dbReference>
<name>A0A016W961_9BILA</name>
<reference evidence="2" key="1">
    <citation type="journal article" date="2015" name="Nat. Genet.">
        <title>The genome and transcriptome of the zoonotic hookworm Ancylostoma ceylanicum identify infection-specific gene families.</title>
        <authorList>
            <person name="Schwarz E.M."/>
            <person name="Hu Y."/>
            <person name="Antoshechkin I."/>
            <person name="Miller M.M."/>
            <person name="Sternberg P.W."/>
            <person name="Aroian R.V."/>
        </authorList>
    </citation>
    <scope>NUCLEOTIDE SEQUENCE</scope>
    <source>
        <strain evidence="2">HY135</strain>
    </source>
</reference>
<gene>
    <name evidence="1" type="primary">Acey_s0901.g2958</name>
    <name evidence="1" type="ORF">Y032_0901g2958</name>
</gene>
<dbReference type="Proteomes" id="UP000024635">
    <property type="component" value="Unassembled WGS sequence"/>
</dbReference>
<accession>A0A016W961</accession>
<organism evidence="1 2">
    <name type="scientific">Ancylostoma ceylanicum</name>
    <dbReference type="NCBI Taxonomy" id="53326"/>
    <lineage>
        <taxon>Eukaryota</taxon>
        <taxon>Metazoa</taxon>
        <taxon>Ecdysozoa</taxon>
        <taxon>Nematoda</taxon>
        <taxon>Chromadorea</taxon>
        <taxon>Rhabditida</taxon>
        <taxon>Rhabditina</taxon>
        <taxon>Rhabditomorpha</taxon>
        <taxon>Strongyloidea</taxon>
        <taxon>Ancylostomatidae</taxon>
        <taxon>Ancylostomatinae</taxon>
        <taxon>Ancylostoma</taxon>
    </lineage>
</organism>